<dbReference type="EMBL" id="JAPMOU010000068">
    <property type="protein sequence ID" value="MDE1465517.1"/>
    <property type="molecule type" value="Genomic_DNA"/>
</dbReference>
<comment type="caution">
    <text evidence="1">The sequence shown here is derived from an EMBL/GenBank/DDBJ whole genome shotgun (WGS) entry which is preliminary data.</text>
</comment>
<dbReference type="Proteomes" id="UP001528823">
    <property type="component" value="Unassembled WGS sequence"/>
</dbReference>
<name>A0ABT5UGK5_9GAMM</name>
<accession>A0ABT5UGK5</accession>
<sequence length="156" mass="18480">MGRPRLTVNRDNFGKIYTYIRENIYNNDMTIKFDWPETISICNKLPYAVPDFLSIQFMPSDPKQCEALQAWCDKWLNAKSNSREWNKIKDAIRAKRKRKADKEAGISKQPLSVEPYAHTLATYIAEYEKITVSEVLEKYLEPIYRKHEEKSRRKSK</sequence>
<keyword evidence="2" id="KW-1185">Reference proteome</keyword>
<dbReference type="RefSeq" id="WP_274691821.1">
    <property type="nucleotide sequence ID" value="NZ_JAPMOU010000068.1"/>
</dbReference>
<evidence type="ECO:0000313" key="1">
    <source>
        <dbReference type="EMBL" id="MDE1465517.1"/>
    </source>
</evidence>
<evidence type="ECO:0000313" key="2">
    <source>
        <dbReference type="Proteomes" id="UP001528823"/>
    </source>
</evidence>
<proteinExistence type="predicted"/>
<organism evidence="1 2">
    <name type="scientific">Spartinivicinus poritis</name>
    <dbReference type="NCBI Taxonomy" id="2994640"/>
    <lineage>
        <taxon>Bacteria</taxon>
        <taxon>Pseudomonadati</taxon>
        <taxon>Pseudomonadota</taxon>
        <taxon>Gammaproteobacteria</taxon>
        <taxon>Oceanospirillales</taxon>
        <taxon>Zooshikellaceae</taxon>
        <taxon>Spartinivicinus</taxon>
    </lineage>
</organism>
<reference evidence="1 2" key="1">
    <citation type="submission" date="2022-11" db="EMBL/GenBank/DDBJ databases">
        <title>Spartinivicinus poritis sp. nov., isolated from scleractinian coral Porites lutea.</title>
        <authorList>
            <person name="Zhang G."/>
            <person name="Cai L."/>
            <person name="Wei Q."/>
        </authorList>
    </citation>
    <scope>NUCLEOTIDE SEQUENCE [LARGE SCALE GENOMIC DNA]</scope>
    <source>
        <strain evidence="1 2">A2-2</strain>
    </source>
</reference>
<protein>
    <submittedName>
        <fullName evidence="1">Uncharacterized protein</fullName>
    </submittedName>
</protein>
<gene>
    <name evidence="1" type="ORF">ORQ98_26505</name>
</gene>